<keyword evidence="1" id="KW-0472">Membrane</keyword>
<reference evidence="2 3" key="1">
    <citation type="submission" date="2016-09" db="EMBL/GenBank/DDBJ databases">
        <authorList>
            <person name="Capua I."/>
            <person name="De Benedictis P."/>
            <person name="Joannis T."/>
            <person name="Lombin L.H."/>
            <person name="Cattoli G."/>
        </authorList>
    </citation>
    <scope>NUCLEOTIDE SEQUENCE [LARGE SCALE GENOMIC DNA]</scope>
    <source>
        <strain evidence="2 3">GluBS11</strain>
    </source>
</reference>
<gene>
    <name evidence="2" type="ORF">SAMN05421730_1003219</name>
</gene>
<dbReference type="Pfam" id="PF12966">
    <property type="entry name" value="AtpR"/>
    <property type="match status" value="1"/>
</dbReference>
<name>A0A1D3TR53_9FIRM</name>
<keyword evidence="1" id="KW-1133">Transmembrane helix</keyword>
<dbReference type="RefSeq" id="WP_091231056.1">
    <property type="nucleotide sequence ID" value="NZ_FMKA01000003.1"/>
</dbReference>
<dbReference type="STRING" id="1619234.SAMN05421730_1003219"/>
<keyword evidence="3" id="KW-1185">Reference proteome</keyword>
<evidence type="ECO:0000313" key="2">
    <source>
        <dbReference type="EMBL" id="SCP96141.1"/>
    </source>
</evidence>
<keyword evidence="1" id="KW-0812">Transmembrane</keyword>
<proteinExistence type="predicted"/>
<organism evidence="2 3">
    <name type="scientific">Anaerobium acetethylicum</name>
    <dbReference type="NCBI Taxonomy" id="1619234"/>
    <lineage>
        <taxon>Bacteria</taxon>
        <taxon>Bacillati</taxon>
        <taxon>Bacillota</taxon>
        <taxon>Clostridia</taxon>
        <taxon>Lachnospirales</taxon>
        <taxon>Lachnospiraceae</taxon>
        <taxon>Anaerobium</taxon>
    </lineage>
</organism>
<feature type="transmembrane region" description="Helical" evidence="1">
    <location>
        <begin position="34"/>
        <end position="54"/>
    </location>
</feature>
<accession>A0A1D3TR53</accession>
<dbReference type="AlphaFoldDB" id="A0A1D3TR53"/>
<dbReference type="NCBIfam" id="TIGR03165">
    <property type="entry name" value="F1F0_chp_2"/>
    <property type="match status" value="1"/>
</dbReference>
<feature type="transmembrane region" description="Helical" evidence="1">
    <location>
        <begin position="6"/>
        <end position="27"/>
    </location>
</feature>
<evidence type="ECO:0000256" key="1">
    <source>
        <dbReference type="SAM" id="Phobius"/>
    </source>
</evidence>
<evidence type="ECO:0000313" key="3">
    <source>
        <dbReference type="Proteomes" id="UP000199315"/>
    </source>
</evidence>
<sequence length="103" mass="11394">MIGISFLIGIFLGILFFGGLQLTLTQLEKSKYPAFLMLSSMLLRMAVVLTGFFLLRNRGWNHLLASLLAVLLVRTLFVSAARKKAEVLNSCSKEKEGSDGNRS</sequence>
<protein>
    <submittedName>
        <fullName evidence="2">F1/F0 ATPase, subunit 2</fullName>
    </submittedName>
</protein>
<dbReference type="InterPro" id="IPR017581">
    <property type="entry name" value="AtpR-like"/>
</dbReference>
<dbReference type="Proteomes" id="UP000199315">
    <property type="component" value="Unassembled WGS sequence"/>
</dbReference>
<feature type="transmembrane region" description="Helical" evidence="1">
    <location>
        <begin position="60"/>
        <end position="80"/>
    </location>
</feature>
<dbReference type="EMBL" id="FMKA01000003">
    <property type="protein sequence ID" value="SCP96141.1"/>
    <property type="molecule type" value="Genomic_DNA"/>
</dbReference>